<comment type="function">
    <text evidence="9">Site-specific tyrosine recombinase, which acts by catalyzing the cutting and rejoining of the recombining DNA molecules. The XerC-XerD complex is essential to convert dimers of the bacterial chromosome into monomers to permit their segregation at cell division. It also contributes to the segregational stability of plasmids.</text>
</comment>
<dbReference type="InterPro" id="IPR011010">
    <property type="entry name" value="DNA_brk_join_enz"/>
</dbReference>
<feature type="active site" evidence="9">
    <location>
        <position position="188"/>
    </location>
</feature>
<dbReference type="InterPro" id="IPR023009">
    <property type="entry name" value="Tyrosine_recombinase_XerC/XerD"/>
</dbReference>
<dbReference type="InterPro" id="IPR004107">
    <property type="entry name" value="Integrase_SAM-like_N"/>
</dbReference>
<comment type="subcellular location">
    <subcellularLocation>
        <location evidence="1 9">Cytoplasm</location>
    </subcellularLocation>
</comment>
<dbReference type="InterPro" id="IPR044068">
    <property type="entry name" value="CB"/>
</dbReference>
<reference evidence="12 13" key="1">
    <citation type="journal article" date="2022" name="bioRxiv">
        <title>Ecology and evolution of chlamydial symbionts of arthropods.</title>
        <authorList>
            <person name="Halter T."/>
            <person name="Koestlbacher S."/>
            <person name="Collingro A."/>
            <person name="Sixt B.S."/>
            <person name="Toenshoff E.R."/>
            <person name="Hendrickx F."/>
            <person name="Kostanjsek R."/>
            <person name="Horn M."/>
        </authorList>
    </citation>
    <scope>NUCLEOTIDE SEQUENCE [LARGE SCALE GENOMIC DNA]</scope>
    <source>
        <strain evidence="12">W744xW776</strain>
    </source>
</reference>
<keyword evidence="4 9" id="KW-0159">Chromosome partition</keyword>
<evidence type="ECO:0000313" key="12">
    <source>
        <dbReference type="EMBL" id="QYF48342.1"/>
    </source>
</evidence>
<keyword evidence="13" id="KW-1185">Reference proteome</keyword>
<dbReference type="Pfam" id="PF02899">
    <property type="entry name" value="Phage_int_SAM_1"/>
    <property type="match status" value="1"/>
</dbReference>
<proteinExistence type="inferred from homology"/>
<feature type="active site" evidence="9">
    <location>
        <position position="290"/>
    </location>
</feature>
<evidence type="ECO:0000256" key="9">
    <source>
        <dbReference type="HAMAP-Rule" id="MF_01808"/>
    </source>
</evidence>
<dbReference type="InterPro" id="IPR013762">
    <property type="entry name" value="Integrase-like_cat_sf"/>
</dbReference>
<dbReference type="InterPro" id="IPR010998">
    <property type="entry name" value="Integrase_recombinase_N"/>
</dbReference>
<feature type="active site" description="O-(3'-phospho-DNA)-tyrosine intermediate" evidence="9">
    <location>
        <position position="299"/>
    </location>
</feature>
<protein>
    <recommendedName>
        <fullName evidence="9">Tyrosine recombinase XerC</fullName>
    </recommendedName>
</protein>
<dbReference type="Gene3D" id="1.10.150.130">
    <property type="match status" value="1"/>
</dbReference>
<feature type="active site" evidence="9">
    <location>
        <position position="164"/>
    </location>
</feature>
<dbReference type="PANTHER" id="PTHR30349:SF77">
    <property type="entry name" value="TYROSINE RECOMBINASE XERC"/>
    <property type="match status" value="1"/>
</dbReference>
<dbReference type="SUPFAM" id="SSF56349">
    <property type="entry name" value="DNA breaking-rejoining enzymes"/>
    <property type="match status" value="1"/>
</dbReference>
<evidence type="ECO:0000256" key="8">
    <source>
        <dbReference type="ARBA" id="ARBA00023306"/>
    </source>
</evidence>
<evidence type="ECO:0000259" key="11">
    <source>
        <dbReference type="PROSITE" id="PS51900"/>
    </source>
</evidence>
<dbReference type="Proteomes" id="UP000826014">
    <property type="component" value="Chromosome"/>
</dbReference>
<feature type="domain" description="Tyr recombinase" evidence="10">
    <location>
        <begin position="124"/>
        <end position="312"/>
    </location>
</feature>
<keyword evidence="8 9" id="KW-0131">Cell cycle</keyword>
<evidence type="ECO:0000256" key="1">
    <source>
        <dbReference type="ARBA" id="ARBA00004496"/>
    </source>
</evidence>
<keyword evidence="3 9" id="KW-0132">Cell division</keyword>
<feature type="active site" evidence="9">
    <location>
        <position position="267"/>
    </location>
</feature>
<evidence type="ECO:0000259" key="10">
    <source>
        <dbReference type="PROSITE" id="PS51898"/>
    </source>
</evidence>
<keyword evidence="5 9" id="KW-0229">DNA integration</keyword>
<dbReference type="Pfam" id="PF00589">
    <property type="entry name" value="Phage_integrase"/>
    <property type="match status" value="1"/>
</dbReference>
<evidence type="ECO:0000256" key="7">
    <source>
        <dbReference type="ARBA" id="ARBA00023172"/>
    </source>
</evidence>
<evidence type="ECO:0000256" key="4">
    <source>
        <dbReference type="ARBA" id="ARBA00022829"/>
    </source>
</evidence>
<evidence type="ECO:0000256" key="6">
    <source>
        <dbReference type="ARBA" id="ARBA00023125"/>
    </source>
</evidence>
<dbReference type="InterPro" id="IPR002104">
    <property type="entry name" value="Integrase_catalytic"/>
</dbReference>
<sequence>MAELSFSKACALFLHYLSTAKQVSQHTLRNYSIDMQEFEHFFQNIILLMPELDIKKNASSFLMQKVDKKAIRSYLAFLAEKQLSKKTIHRRLSCLRSFFTYLVKHKKLETNPLTELATPKLEKKIPTSLSYQQIEQLLAQPNTKTYLGYRDRCIMELFYSSGLRLSELIGLNRQDVNIQGLLIKVRGKGKKERVVPITQTAAHWLDNYINHSLRDQDSSSHRREEDPQAVFLNKWGKRLSSRSIDRHFTQYLKASGLAATITPHTIRHTIATHWLEKGMDLKTIQMLLGHNSLATTTIYTQVSSRLKREVYDKAHPLAQEKTGKH</sequence>
<gene>
    <name evidence="9" type="primary">xerC</name>
    <name evidence="12" type="ORF">RHABOEDO_000480</name>
</gene>
<comment type="similarity">
    <text evidence="9">Belongs to the 'phage' integrase family. XerC subfamily.</text>
</comment>
<evidence type="ECO:0000256" key="5">
    <source>
        <dbReference type="ARBA" id="ARBA00022908"/>
    </source>
</evidence>
<dbReference type="PROSITE" id="PS51898">
    <property type="entry name" value="TYR_RECOMBINASE"/>
    <property type="match status" value="1"/>
</dbReference>
<dbReference type="HAMAP" id="MF_01808">
    <property type="entry name" value="Recomb_XerC_XerD"/>
    <property type="match status" value="1"/>
</dbReference>
<dbReference type="EMBL" id="CP075587">
    <property type="protein sequence ID" value="QYF48342.1"/>
    <property type="molecule type" value="Genomic_DNA"/>
</dbReference>
<accession>A0ABX8V442</accession>
<evidence type="ECO:0000256" key="3">
    <source>
        <dbReference type="ARBA" id="ARBA00022618"/>
    </source>
</evidence>
<feature type="active site" evidence="9">
    <location>
        <position position="264"/>
    </location>
</feature>
<keyword evidence="7 9" id="KW-0233">DNA recombination</keyword>
<comment type="subunit">
    <text evidence="9">Forms a cyclic heterotetrameric complex composed of two molecules of XerC and two molecules of XerD.</text>
</comment>
<evidence type="ECO:0000313" key="13">
    <source>
        <dbReference type="Proteomes" id="UP000826014"/>
    </source>
</evidence>
<name>A0ABX8V442_9BACT</name>
<dbReference type="PANTHER" id="PTHR30349">
    <property type="entry name" value="PHAGE INTEGRASE-RELATED"/>
    <property type="match status" value="1"/>
</dbReference>
<dbReference type="Gene3D" id="1.10.443.10">
    <property type="entry name" value="Intergrase catalytic core"/>
    <property type="match status" value="1"/>
</dbReference>
<keyword evidence="6 9" id="KW-0238">DNA-binding</keyword>
<organism evidence="12 13">
    <name type="scientific">Candidatus Rhabdochlamydia oedothoracis</name>
    <dbReference type="NCBI Taxonomy" id="2720720"/>
    <lineage>
        <taxon>Bacteria</taxon>
        <taxon>Pseudomonadati</taxon>
        <taxon>Chlamydiota</taxon>
        <taxon>Chlamydiia</taxon>
        <taxon>Parachlamydiales</taxon>
        <taxon>Candidatus Rhabdochlamydiaceae</taxon>
        <taxon>Candidatus Rhabdochlamydia</taxon>
    </lineage>
</organism>
<dbReference type="CDD" id="cd00798">
    <property type="entry name" value="INT_XerDC_C"/>
    <property type="match status" value="1"/>
</dbReference>
<keyword evidence="2 9" id="KW-0963">Cytoplasm</keyword>
<dbReference type="InterPro" id="IPR050090">
    <property type="entry name" value="Tyrosine_recombinase_XerCD"/>
</dbReference>
<dbReference type="PROSITE" id="PS51900">
    <property type="entry name" value="CB"/>
    <property type="match status" value="1"/>
</dbReference>
<feature type="domain" description="Core-binding (CB)" evidence="11">
    <location>
        <begin position="4"/>
        <end position="103"/>
    </location>
</feature>
<evidence type="ECO:0000256" key="2">
    <source>
        <dbReference type="ARBA" id="ARBA00022490"/>
    </source>
</evidence>